<dbReference type="EMBL" id="DAATXH010000036">
    <property type="protein sequence ID" value="HAF0508274.1"/>
    <property type="molecule type" value="Genomic_DNA"/>
</dbReference>
<comment type="caution">
    <text evidence="1">The sequence shown here is derived from an EMBL/GenBank/DDBJ whole genome shotgun (WGS) entry which is preliminary data.</text>
</comment>
<accession>A0A740Y8C6</accession>
<proteinExistence type="predicted"/>
<gene>
    <name evidence="1" type="ORF">G9W65_004448</name>
</gene>
<name>A0A740Y8C6_SALTM</name>
<protein>
    <submittedName>
        <fullName evidence="1">Uncharacterized protein</fullName>
    </submittedName>
</protein>
<dbReference type="AlphaFoldDB" id="A0A740Y8C6"/>
<sequence>MFALKAIVTWTHPRSGKMHTGVIVRVYQPNGSERYVAQVWRPFARLPRHYRPNPTWLKKLR</sequence>
<reference evidence="1" key="2">
    <citation type="submission" date="2018-07" db="EMBL/GenBank/DDBJ databases">
        <authorList>
            <consortium name="NCBI Pathogen Detection Project"/>
        </authorList>
    </citation>
    <scope>NUCLEOTIDE SEQUENCE</scope>
    <source>
        <strain evidence="1">42_M5132</strain>
    </source>
</reference>
<organism evidence="1">
    <name type="scientific">Salmonella typhimurium</name>
    <dbReference type="NCBI Taxonomy" id="90371"/>
    <lineage>
        <taxon>Bacteria</taxon>
        <taxon>Pseudomonadati</taxon>
        <taxon>Pseudomonadota</taxon>
        <taxon>Gammaproteobacteria</taxon>
        <taxon>Enterobacterales</taxon>
        <taxon>Enterobacteriaceae</taxon>
        <taxon>Salmonella</taxon>
    </lineage>
</organism>
<reference evidence="1" key="1">
    <citation type="journal article" date="2018" name="Genome Biol.">
        <title>SKESA: strategic k-mer extension for scrupulous assemblies.</title>
        <authorList>
            <person name="Souvorov A."/>
            <person name="Agarwala R."/>
            <person name="Lipman D.J."/>
        </authorList>
    </citation>
    <scope>NUCLEOTIDE SEQUENCE</scope>
    <source>
        <strain evidence="1">42_M5132</strain>
    </source>
</reference>
<evidence type="ECO:0000313" key="1">
    <source>
        <dbReference type="EMBL" id="HAF0508274.1"/>
    </source>
</evidence>